<dbReference type="Gene3D" id="2.60.120.10">
    <property type="entry name" value="Jelly Rolls"/>
    <property type="match status" value="2"/>
</dbReference>
<dbReference type="InterPro" id="IPR008778">
    <property type="entry name" value="Pirin_C_dom"/>
</dbReference>
<name>A0A7G9RIE5_9BURK</name>
<reference evidence="6 7" key="1">
    <citation type="submission" date="2020-08" db="EMBL/GenBank/DDBJ databases">
        <title>Genome sequence of Diaphorobacter ruginosibacter DSM 27467T.</title>
        <authorList>
            <person name="Hyun D.-W."/>
            <person name="Bae J.-W."/>
        </authorList>
    </citation>
    <scope>NUCLEOTIDE SEQUENCE [LARGE SCALE GENOMIC DNA]</scope>
    <source>
        <strain evidence="6 7">DSM 27467</strain>
    </source>
</reference>
<evidence type="ECO:0000256" key="3">
    <source>
        <dbReference type="RuleBase" id="RU003457"/>
    </source>
</evidence>
<feature type="domain" description="Pirin N-terminal" evidence="4">
    <location>
        <begin position="22"/>
        <end position="125"/>
    </location>
</feature>
<organism evidence="6 7">
    <name type="scientific">Diaphorobacter ruginosibacter</name>
    <dbReference type="NCBI Taxonomy" id="1715720"/>
    <lineage>
        <taxon>Bacteria</taxon>
        <taxon>Pseudomonadati</taxon>
        <taxon>Pseudomonadota</taxon>
        <taxon>Betaproteobacteria</taxon>
        <taxon>Burkholderiales</taxon>
        <taxon>Comamonadaceae</taxon>
        <taxon>Diaphorobacter</taxon>
    </lineage>
</organism>
<keyword evidence="2" id="KW-0479">Metal-binding</keyword>
<dbReference type="PANTHER" id="PTHR13903">
    <property type="entry name" value="PIRIN-RELATED"/>
    <property type="match status" value="1"/>
</dbReference>
<evidence type="ECO:0000313" key="7">
    <source>
        <dbReference type="Proteomes" id="UP000515811"/>
    </source>
</evidence>
<feature type="binding site" evidence="2">
    <location>
        <position position="104"/>
    </location>
    <ligand>
        <name>Fe cation</name>
        <dbReference type="ChEBI" id="CHEBI:24875"/>
    </ligand>
</feature>
<dbReference type="InterPro" id="IPR014710">
    <property type="entry name" value="RmlC-like_jellyroll"/>
</dbReference>
<dbReference type="SUPFAM" id="SSF51182">
    <property type="entry name" value="RmlC-like cupins"/>
    <property type="match status" value="1"/>
</dbReference>
<proteinExistence type="inferred from homology"/>
<evidence type="ECO:0000259" key="4">
    <source>
        <dbReference type="Pfam" id="PF02678"/>
    </source>
</evidence>
<dbReference type="EMBL" id="CP060714">
    <property type="protein sequence ID" value="QNN55370.1"/>
    <property type="molecule type" value="Genomic_DNA"/>
</dbReference>
<evidence type="ECO:0000259" key="5">
    <source>
        <dbReference type="Pfam" id="PF05726"/>
    </source>
</evidence>
<sequence>MSAREPLLRLTGLHKDLGGGMQVRRLLPSLPRRSVGPFIFLDHFGPVTVEPASHMDVRPHPHIGLATVSYLFEGALMHRDSLGSEQQIVPGDINWMTAGRGIVHSERRPRSHAGSTYVNHGLQLWAALPHAHEQAEPQFAHTPAAHIPAWRSGAVAVRLLIGSAWARTSPVATLCNTLLVDLELDAGASLELPALAEEVAIYTVTAPVQLDHEPIAEHTLVPLPSGSAPHTLKAGPVPARVMVLGGAALDGPRHLWWNFVASDKTLIEQAAQRWEDNAFGKVPGDDERIPLPGHYIRR</sequence>
<dbReference type="KEGG" id="drg:H9K76_11820"/>
<evidence type="ECO:0000256" key="2">
    <source>
        <dbReference type="PIRSR" id="PIRSR006232-1"/>
    </source>
</evidence>
<dbReference type="PIRSF" id="PIRSF006232">
    <property type="entry name" value="Pirin"/>
    <property type="match status" value="1"/>
</dbReference>
<dbReference type="CDD" id="cd02909">
    <property type="entry name" value="cupin_pirin_N"/>
    <property type="match status" value="1"/>
</dbReference>
<feature type="domain" description="Pirin C-terminal" evidence="5">
    <location>
        <begin position="180"/>
        <end position="280"/>
    </location>
</feature>
<keyword evidence="7" id="KW-1185">Reference proteome</keyword>
<feature type="binding site" evidence="2">
    <location>
        <position position="62"/>
    </location>
    <ligand>
        <name>Fe cation</name>
        <dbReference type="ChEBI" id="CHEBI:24875"/>
    </ligand>
</feature>
<dbReference type="PANTHER" id="PTHR13903:SF8">
    <property type="entry name" value="PIRIN"/>
    <property type="match status" value="1"/>
</dbReference>
<dbReference type="GO" id="GO:0046872">
    <property type="term" value="F:metal ion binding"/>
    <property type="evidence" value="ECO:0007669"/>
    <property type="project" value="UniProtKB-KW"/>
</dbReference>
<evidence type="ECO:0000256" key="1">
    <source>
        <dbReference type="ARBA" id="ARBA00008416"/>
    </source>
</evidence>
<gene>
    <name evidence="6" type="ORF">H9K76_11820</name>
</gene>
<dbReference type="Pfam" id="PF02678">
    <property type="entry name" value="Pirin"/>
    <property type="match status" value="1"/>
</dbReference>
<keyword evidence="2" id="KW-0408">Iron</keyword>
<protein>
    <submittedName>
        <fullName evidence="6">Pirin family protein</fullName>
    </submittedName>
</protein>
<feature type="binding site" evidence="2">
    <location>
        <position position="60"/>
    </location>
    <ligand>
        <name>Fe cation</name>
        <dbReference type="ChEBI" id="CHEBI:24875"/>
    </ligand>
</feature>
<dbReference type="RefSeq" id="WP_187595643.1">
    <property type="nucleotide sequence ID" value="NZ_CP060714.1"/>
</dbReference>
<accession>A0A7G9RIE5</accession>
<feature type="binding site" evidence="2">
    <location>
        <position position="106"/>
    </location>
    <ligand>
        <name>Fe cation</name>
        <dbReference type="ChEBI" id="CHEBI:24875"/>
    </ligand>
</feature>
<comment type="cofactor">
    <cofactor evidence="2">
        <name>Fe cation</name>
        <dbReference type="ChEBI" id="CHEBI:24875"/>
    </cofactor>
    <text evidence="2">Binds 1 Fe cation per subunit.</text>
</comment>
<dbReference type="AlphaFoldDB" id="A0A7G9RIE5"/>
<dbReference type="Pfam" id="PF05726">
    <property type="entry name" value="Pirin_C"/>
    <property type="match status" value="1"/>
</dbReference>
<dbReference type="InterPro" id="IPR012093">
    <property type="entry name" value="Pirin"/>
</dbReference>
<dbReference type="Proteomes" id="UP000515811">
    <property type="component" value="Chromosome"/>
</dbReference>
<dbReference type="InterPro" id="IPR003829">
    <property type="entry name" value="Pirin_N_dom"/>
</dbReference>
<dbReference type="InterPro" id="IPR011051">
    <property type="entry name" value="RmlC_Cupin_sf"/>
</dbReference>
<evidence type="ECO:0000313" key="6">
    <source>
        <dbReference type="EMBL" id="QNN55370.1"/>
    </source>
</evidence>
<comment type="similarity">
    <text evidence="1 3">Belongs to the pirin family.</text>
</comment>